<sequence>MKKLLLTSHGFSDEPVRQAFLKLLPKPSQELTAAIITTASVEWKEKNKYAVSTKQYFEELGFKKVSFIDIEFNDPNLLKNFDVIYLNGGNTFYLLHHLKKSGADKVLKEIADKTIIVGTSAGAVVLGPDIKIAARFDDERNTIGLKNFSALDLTDVIIIPHYRKELENDLKNFEKENDCHVTRLKDGQAIVIIGNAVEFI</sequence>
<dbReference type="Proteomes" id="UP000178240">
    <property type="component" value="Unassembled WGS sequence"/>
</dbReference>
<dbReference type="SUPFAM" id="SSF52317">
    <property type="entry name" value="Class I glutamine amidotransferase-like"/>
    <property type="match status" value="1"/>
</dbReference>
<proteinExistence type="inferred from homology"/>
<reference evidence="5 6" key="1">
    <citation type="journal article" date="2016" name="Nat. Commun.">
        <title>Thousands of microbial genomes shed light on interconnected biogeochemical processes in an aquifer system.</title>
        <authorList>
            <person name="Anantharaman K."/>
            <person name="Brown C.T."/>
            <person name="Hug L.A."/>
            <person name="Sharon I."/>
            <person name="Castelle C.J."/>
            <person name="Probst A.J."/>
            <person name="Thomas B.C."/>
            <person name="Singh A."/>
            <person name="Wilkins M.J."/>
            <person name="Karaoz U."/>
            <person name="Brodie E.L."/>
            <person name="Williams K.H."/>
            <person name="Hubbard S.S."/>
            <person name="Banfield J.F."/>
        </authorList>
    </citation>
    <scope>NUCLEOTIDE SEQUENCE [LARGE SCALE GENOMIC DNA]</scope>
</reference>
<comment type="caution">
    <text evidence="5">The sequence shown here is derived from an EMBL/GenBank/DDBJ whole genome shotgun (WGS) entry which is preliminary data.</text>
</comment>
<gene>
    <name evidence="5" type="ORF">A2744_00245</name>
</gene>
<dbReference type="PANTHER" id="PTHR20842">
    <property type="entry name" value="PROTEASE S51 ALPHA-ASPARTYL DIPEPTIDASE"/>
    <property type="match status" value="1"/>
</dbReference>
<evidence type="ECO:0000313" key="6">
    <source>
        <dbReference type="Proteomes" id="UP000178240"/>
    </source>
</evidence>
<evidence type="ECO:0000256" key="4">
    <source>
        <dbReference type="ARBA" id="ARBA00022825"/>
    </source>
</evidence>
<dbReference type="PANTHER" id="PTHR20842:SF0">
    <property type="entry name" value="ALPHA-ASPARTYL DIPEPTIDASE"/>
    <property type="match status" value="1"/>
</dbReference>
<name>A0A1G1Y0E1_9BACT</name>
<dbReference type="InterPro" id="IPR029062">
    <property type="entry name" value="Class_I_gatase-like"/>
</dbReference>
<keyword evidence="2" id="KW-0645">Protease</keyword>
<dbReference type="CDD" id="cd03129">
    <property type="entry name" value="GAT1_Peptidase_E_like"/>
    <property type="match status" value="1"/>
</dbReference>
<dbReference type="EMBL" id="MHIE01000011">
    <property type="protein sequence ID" value="OGY45823.1"/>
    <property type="molecule type" value="Genomic_DNA"/>
</dbReference>
<evidence type="ECO:0000256" key="2">
    <source>
        <dbReference type="ARBA" id="ARBA00022670"/>
    </source>
</evidence>
<dbReference type="GO" id="GO:0006508">
    <property type="term" value="P:proteolysis"/>
    <property type="evidence" value="ECO:0007669"/>
    <property type="project" value="UniProtKB-KW"/>
</dbReference>
<keyword evidence="3" id="KW-0378">Hydrolase</keyword>
<evidence type="ECO:0000313" key="5">
    <source>
        <dbReference type="EMBL" id="OGY45823.1"/>
    </source>
</evidence>
<evidence type="ECO:0000256" key="1">
    <source>
        <dbReference type="ARBA" id="ARBA00006534"/>
    </source>
</evidence>
<organism evidence="5 6">
    <name type="scientific">Candidatus Buchananbacteria bacterium RIFCSPHIGHO2_01_FULL_44_11</name>
    <dbReference type="NCBI Taxonomy" id="1797535"/>
    <lineage>
        <taxon>Bacteria</taxon>
        <taxon>Candidatus Buchananiibacteriota</taxon>
    </lineage>
</organism>
<keyword evidence="4" id="KW-0720">Serine protease</keyword>
<evidence type="ECO:0000256" key="3">
    <source>
        <dbReference type="ARBA" id="ARBA00022801"/>
    </source>
</evidence>
<dbReference type="Gene3D" id="3.40.50.880">
    <property type="match status" value="1"/>
</dbReference>
<dbReference type="Pfam" id="PF03575">
    <property type="entry name" value="Peptidase_S51"/>
    <property type="match status" value="1"/>
</dbReference>
<protein>
    <recommendedName>
        <fullName evidence="7">Peptidase S51</fullName>
    </recommendedName>
</protein>
<comment type="similarity">
    <text evidence="1">Belongs to the peptidase S51 family.</text>
</comment>
<dbReference type="InterPro" id="IPR005320">
    <property type="entry name" value="Peptidase_S51"/>
</dbReference>
<dbReference type="GO" id="GO:0008236">
    <property type="term" value="F:serine-type peptidase activity"/>
    <property type="evidence" value="ECO:0007669"/>
    <property type="project" value="UniProtKB-KW"/>
</dbReference>
<dbReference type="AlphaFoldDB" id="A0A1G1Y0E1"/>
<evidence type="ECO:0008006" key="7">
    <source>
        <dbReference type="Google" id="ProtNLM"/>
    </source>
</evidence>
<dbReference type="STRING" id="1797535.A2744_00245"/>
<accession>A0A1G1Y0E1</accession>